<evidence type="ECO:0000313" key="2">
    <source>
        <dbReference type="EMBL" id="MBB4053898.1"/>
    </source>
</evidence>
<organism evidence="2 3">
    <name type="scientific">Devosia subaequoris</name>
    <dbReference type="NCBI Taxonomy" id="395930"/>
    <lineage>
        <taxon>Bacteria</taxon>
        <taxon>Pseudomonadati</taxon>
        <taxon>Pseudomonadota</taxon>
        <taxon>Alphaproteobacteria</taxon>
        <taxon>Hyphomicrobiales</taxon>
        <taxon>Devosiaceae</taxon>
        <taxon>Devosia</taxon>
    </lineage>
</organism>
<proteinExistence type="predicted"/>
<dbReference type="PROSITE" id="PS51832">
    <property type="entry name" value="HD_GYP"/>
    <property type="match status" value="1"/>
</dbReference>
<dbReference type="InterPro" id="IPR003607">
    <property type="entry name" value="HD/PDEase_dom"/>
</dbReference>
<dbReference type="Gene3D" id="1.10.3210.10">
    <property type="entry name" value="Hypothetical protein af1432"/>
    <property type="match status" value="1"/>
</dbReference>
<protein>
    <submittedName>
        <fullName evidence="2">Response regulator RpfG family c-di-GMP phosphodiesterase</fullName>
    </submittedName>
</protein>
<dbReference type="Proteomes" id="UP000547011">
    <property type="component" value="Unassembled WGS sequence"/>
</dbReference>
<accession>A0A7W6IQF7</accession>
<dbReference type="RefSeq" id="WP_183312647.1">
    <property type="nucleotide sequence ID" value="NZ_JACIEW010000012.1"/>
</dbReference>
<dbReference type="GO" id="GO:0008081">
    <property type="term" value="F:phosphoric diester hydrolase activity"/>
    <property type="evidence" value="ECO:0007669"/>
    <property type="project" value="UniProtKB-ARBA"/>
</dbReference>
<sequence length="343" mass="37860">MLLFTDRELVQEGELKRLIMRGICRMFPLRSAPTFRIDNAVILCDVDLENFASAHQLRSALAVHRSAESPVVFLLRERNHHTESQARALGASDLLSGEEGINAALRQLMAKFPFLNAHQSCVPPETQRAIEDLLEPNTWNAAGNHGGLIDAGAQAVLDAIEAEGIQHWMNEVLSYDNLTYQHCLLVAGTAAAFGSSLGFSREDKVRLTTAGFAHDVGKAFIPLDILNKETALDAAEIANVRRHPMIGYAILKEHGVQNTDVLSSVRSHHELLDGSGYPAGLMGNSLPDLVKMVTICDVFSALVERRTYKQPATSEAAYDYLTDNEQWFDQALVRAFRRSILPT</sequence>
<dbReference type="SUPFAM" id="SSF109604">
    <property type="entry name" value="HD-domain/PDEase-like"/>
    <property type="match status" value="1"/>
</dbReference>
<dbReference type="SMART" id="SM00471">
    <property type="entry name" value="HDc"/>
    <property type="match status" value="1"/>
</dbReference>
<reference evidence="2 3" key="1">
    <citation type="submission" date="2020-08" db="EMBL/GenBank/DDBJ databases">
        <title>Genomic Encyclopedia of Type Strains, Phase IV (KMG-IV): sequencing the most valuable type-strain genomes for metagenomic binning, comparative biology and taxonomic classification.</title>
        <authorList>
            <person name="Goeker M."/>
        </authorList>
    </citation>
    <scope>NUCLEOTIDE SEQUENCE [LARGE SCALE GENOMIC DNA]</scope>
    <source>
        <strain evidence="2 3">DSM 23447</strain>
    </source>
</reference>
<evidence type="ECO:0000259" key="1">
    <source>
        <dbReference type="PROSITE" id="PS51832"/>
    </source>
</evidence>
<keyword evidence="3" id="KW-1185">Reference proteome</keyword>
<dbReference type="PANTHER" id="PTHR43155:SF2">
    <property type="entry name" value="CYCLIC DI-GMP PHOSPHODIESTERASE PA4108"/>
    <property type="match status" value="1"/>
</dbReference>
<evidence type="ECO:0000313" key="3">
    <source>
        <dbReference type="Proteomes" id="UP000547011"/>
    </source>
</evidence>
<dbReference type="EMBL" id="JACIEW010000012">
    <property type="protein sequence ID" value="MBB4053898.1"/>
    <property type="molecule type" value="Genomic_DNA"/>
</dbReference>
<dbReference type="InterPro" id="IPR037522">
    <property type="entry name" value="HD_GYP_dom"/>
</dbReference>
<comment type="caution">
    <text evidence="2">The sequence shown here is derived from an EMBL/GenBank/DDBJ whole genome shotgun (WGS) entry which is preliminary data.</text>
</comment>
<feature type="domain" description="HD-GYP" evidence="1">
    <location>
        <begin position="157"/>
        <end position="343"/>
    </location>
</feature>
<dbReference type="CDD" id="cd00077">
    <property type="entry name" value="HDc"/>
    <property type="match status" value="1"/>
</dbReference>
<name>A0A7W6IQF7_9HYPH</name>
<dbReference type="AlphaFoldDB" id="A0A7W6IQF7"/>
<dbReference type="Pfam" id="PF13487">
    <property type="entry name" value="HD_5"/>
    <property type="match status" value="1"/>
</dbReference>
<dbReference type="PANTHER" id="PTHR43155">
    <property type="entry name" value="CYCLIC DI-GMP PHOSPHODIESTERASE PA4108-RELATED"/>
    <property type="match status" value="1"/>
</dbReference>
<gene>
    <name evidence="2" type="ORF">GGR20_003566</name>
</gene>